<dbReference type="PATRIC" id="fig|1079.8.peg.656"/>
<dbReference type="InterPro" id="IPR032856">
    <property type="entry name" value="GDE_N_bis"/>
</dbReference>
<dbReference type="InterPro" id="IPR054491">
    <property type="entry name" value="MGH1-like_GH"/>
</dbReference>
<name>A0A182D021_BLAVI</name>
<evidence type="ECO:0000259" key="2">
    <source>
        <dbReference type="Pfam" id="PF22422"/>
    </source>
</evidence>
<evidence type="ECO:0000313" key="3">
    <source>
        <dbReference type="EMBL" id="BAR98231.1"/>
    </source>
</evidence>
<dbReference type="InterPro" id="IPR008928">
    <property type="entry name" value="6-hairpin_glycosidase_sf"/>
</dbReference>
<feature type="domain" description="Mannosylglycerate hydrolase MGH1-like glycoside hydrolase" evidence="2">
    <location>
        <begin position="377"/>
        <end position="617"/>
    </location>
</feature>
<organism evidence="3">
    <name type="scientific">Blastochloris viridis</name>
    <name type="common">Rhodopseudomonas viridis</name>
    <dbReference type="NCBI Taxonomy" id="1079"/>
    <lineage>
        <taxon>Bacteria</taxon>
        <taxon>Pseudomonadati</taxon>
        <taxon>Pseudomonadota</taxon>
        <taxon>Alphaproteobacteria</taxon>
        <taxon>Hyphomicrobiales</taxon>
        <taxon>Blastochloridaceae</taxon>
        <taxon>Blastochloris</taxon>
    </lineage>
</organism>
<feature type="domain" description="Putative glycogen debranching enzyme N-terminal" evidence="1">
    <location>
        <begin position="38"/>
        <end position="231"/>
    </location>
</feature>
<dbReference type="Gene3D" id="1.50.10.10">
    <property type="match status" value="1"/>
</dbReference>
<accession>A0A182D021</accession>
<dbReference type="Pfam" id="PF22422">
    <property type="entry name" value="MGH1-like_GH"/>
    <property type="match status" value="1"/>
</dbReference>
<dbReference type="InterPro" id="IPR012341">
    <property type="entry name" value="6hp_glycosidase-like_sf"/>
</dbReference>
<dbReference type="SUPFAM" id="SSF48208">
    <property type="entry name" value="Six-hairpin glycosidases"/>
    <property type="match status" value="1"/>
</dbReference>
<sequence>MGLMPAKSSAAPGLIDTVGESPFYIAATGPSARPRRTLKHGDCFAVLDSYGDIGASQGGPDGLFFADTRYLSRLELMINGTLPLLLGSTVRDDNLALAADLTNPDIYFDGRVLLPKDTIHIVRSVVLWDGVAHVRLGLRNHGEQPVRLGLAITFAADFADLFEVRGARRERHGQIRTEVVSATEVRIACAGLDGRTRTTAIRFDPAPETLAASAATWRVTLAADQPCSVFISIACDPPDRPPLGFGAALLAVDRARRALAHDIASIETSHQVLNEVLRRSMADLAMLTTTTPQGPFPYAGIPWYSTTFGRDGIITAIEMLWLAPAIARGVLFRLATLQAGVTDAAADAQPGKILHEMRGGEMAALGEVPFARYYGSVDSTPLFLILLGLYVERTNDTEALTALWPAATAALGWIDRCGDADGDGFVEYSRASANGLANQGWKDSHDAVFHADGRLAEGPIALVEVQAYVYLAKTLMARLARRLGHLAAGARLEEEAIQLADRVEQTFWSEAIGSYALALDGDKRRCEVRTSNAGHVLWAGLATPDRAARVAGGLMERDFFSGWGIRTVAEGEVRYNPMSYHNGSVWPHDNALIASGLARYGACEAVQRVFAAILDAAAYMDFRRLPELYCGFRRRTGRGPTLYPVACSPQAWASATPFSLVQSCLGLELKPETGEIRLNNPVLPLRLDWVRLRGLKVGSACADLLVRQLGGGVSVDLEHATGDARITVQVTR</sequence>
<dbReference type="EMBL" id="AP014854">
    <property type="protein sequence ID" value="BAR98231.1"/>
    <property type="molecule type" value="Genomic_DNA"/>
</dbReference>
<protein>
    <submittedName>
        <fullName evidence="3">Glycogen debranching enzyme</fullName>
    </submittedName>
</protein>
<reference evidence="3" key="1">
    <citation type="journal article" date="2015" name="Genome Announc.">
        <title>Complete Genome Sequence of the Bacteriochlorophyll b-Producing Photosynthetic Bacterium Blastochloris viridis.</title>
        <authorList>
            <person name="Tsukatani Y."/>
            <person name="Hirose Y."/>
            <person name="Harada J."/>
            <person name="Misawa N."/>
            <person name="Mori K."/>
            <person name="Inoue K."/>
            <person name="Tamiaki H."/>
        </authorList>
    </citation>
    <scope>NUCLEOTIDE SEQUENCE [LARGE SCALE GENOMIC DNA]</scope>
    <source>
        <strain evidence="3">DSM 133</strain>
    </source>
</reference>
<proteinExistence type="predicted"/>
<evidence type="ECO:0000259" key="1">
    <source>
        <dbReference type="Pfam" id="PF14742"/>
    </source>
</evidence>
<dbReference type="Pfam" id="PF14742">
    <property type="entry name" value="GDE_N_bis"/>
    <property type="match status" value="1"/>
</dbReference>
<dbReference type="GO" id="GO:0005975">
    <property type="term" value="P:carbohydrate metabolic process"/>
    <property type="evidence" value="ECO:0007669"/>
    <property type="project" value="InterPro"/>
</dbReference>
<dbReference type="AlphaFoldDB" id="A0A182D021"/>
<gene>
    <name evidence="3" type="ORF">BV133_638</name>
</gene>